<evidence type="ECO:0000256" key="3">
    <source>
        <dbReference type="ARBA" id="ARBA00013109"/>
    </source>
</evidence>
<comment type="function">
    <text evidence="6 9">Catalyzes cyclization of the linear tetrapyrrole, hydroxymethylbilane, to the macrocyclic uroporphyrinogen III.</text>
</comment>
<evidence type="ECO:0000256" key="5">
    <source>
        <dbReference type="ARBA" id="ARBA00023244"/>
    </source>
</evidence>
<evidence type="ECO:0000259" key="10">
    <source>
        <dbReference type="Pfam" id="PF02602"/>
    </source>
</evidence>
<feature type="domain" description="Tetrapyrrole biosynthesis uroporphyrinogen III synthase" evidence="10">
    <location>
        <begin position="16"/>
        <end position="241"/>
    </location>
</feature>
<comment type="similarity">
    <text evidence="2 9">Belongs to the uroporphyrinogen-III synthase family.</text>
</comment>
<dbReference type="EC" id="4.2.1.75" evidence="3 9"/>
<keyword evidence="4 9" id="KW-0456">Lyase</keyword>
<evidence type="ECO:0000256" key="7">
    <source>
        <dbReference type="ARBA" id="ARBA00040167"/>
    </source>
</evidence>
<evidence type="ECO:0000256" key="4">
    <source>
        <dbReference type="ARBA" id="ARBA00023239"/>
    </source>
</evidence>
<accession>A0A239GU15</accession>
<name>A0A239GU15_9BURK</name>
<dbReference type="InterPro" id="IPR036108">
    <property type="entry name" value="4pyrrol_syn_uPrphyn_synt_sf"/>
</dbReference>
<evidence type="ECO:0000313" key="12">
    <source>
        <dbReference type="Proteomes" id="UP000198284"/>
    </source>
</evidence>
<dbReference type="InterPro" id="IPR039793">
    <property type="entry name" value="UROS/Hem4"/>
</dbReference>
<evidence type="ECO:0000256" key="8">
    <source>
        <dbReference type="ARBA" id="ARBA00048617"/>
    </source>
</evidence>
<proteinExistence type="inferred from homology"/>
<dbReference type="PANTHER" id="PTHR38042">
    <property type="entry name" value="UROPORPHYRINOGEN-III SYNTHASE, CHLOROPLASTIC"/>
    <property type="match status" value="1"/>
</dbReference>
<dbReference type="UniPathway" id="UPA00251">
    <property type="reaction ID" value="UER00320"/>
</dbReference>
<keyword evidence="12" id="KW-1185">Reference proteome</keyword>
<dbReference type="SUPFAM" id="SSF69618">
    <property type="entry name" value="HemD-like"/>
    <property type="match status" value="1"/>
</dbReference>
<comment type="pathway">
    <text evidence="1 9">Porphyrin-containing compound metabolism; protoporphyrin-IX biosynthesis; coproporphyrinogen-III from 5-aminolevulinate: step 3/4.</text>
</comment>
<dbReference type="GO" id="GO:0006780">
    <property type="term" value="P:uroporphyrinogen III biosynthetic process"/>
    <property type="evidence" value="ECO:0007669"/>
    <property type="project" value="UniProtKB-UniRule"/>
</dbReference>
<dbReference type="OrthoDB" id="9787650at2"/>
<evidence type="ECO:0000256" key="9">
    <source>
        <dbReference type="RuleBase" id="RU366031"/>
    </source>
</evidence>
<evidence type="ECO:0000256" key="2">
    <source>
        <dbReference type="ARBA" id="ARBA00008133"/>
    </source>
</evidence>
<dbReference type="AlphaFoldDB" id="A0A239GU15"/>
<dbReference type="GO" id="GO:0004852">
    <property type="term" value="F:uroporphyrinogen-III synthase activity"/>
    <property type="evidence" value="ECO:0007669"/>
    <property type="project" value="UniProtKB-UniRule"/>
</dbReference>
<evidence type="ECO:0000256" key="1">
    <source>
        <dbReference type="ARBA" id="ARBA00004772"/>
    </source>
</evidence>
<dbReference type="Gene3D" id="3.40.50.10090">
    <property type="match status" value="2"/>
</dbReference>
<organism evidence="11 12">
    <name type="scientific">Noviherbaspirillum humi</name>
    <dbReference type="NCBI Taxonomy" id="1688639"/>
    <lineage>
        <taxon>Bacteria</taxon>
        <taxon>Pseudomonadati</taxon>
        <taxon>Pseudomonadota</taxon>
        <taxon>Betaproteobacteria</taxon>
        <taxon>Burkholderiales</taxon>
        <taxon>Oxalobacteraceae</taxon>
        <taxon>Noviherbaspirillum</taxon>
    </lineage>
</organism>
<protein>
    <recommendedName>
        <fullName evidence="7 9">Uroporphyrinogen-III synthase</fullName>
        <ecNumber evidence="3 9">4.2.1.75</ecNumber>
    </recommendedName>
</protein>
<sequence>MPKVVVTRPLSQARPLAQRLAAAGYETALFPLLEISPLADEGPLKSALQELSRFALVAFVSPNAIDAAFAHVRQWPAEVPIGIMGEGSRRALEAHGIGAANATIISPRDPARTDSETLLQVLDLELLRGRTVLILRGESGRELLADALRAAGIDVLQVAAYRRTAPAFDETRRVQLRQLLADDSAWIITSSEALRFLMQMASELGAAFVARMQHKRLIIPHVRIAETAKALGFSSIVTASSGDDGILAALQSSA</sequence>
<comment type="catalytic activity">
    <reaction evidence="8 9">
        <text>hydroxymethylbilane = uroporphyrinogen III + H2O</text>
        <dbReference type="Rhea" id="RHEA:18965"/>
        <dbReference type="ChEBI" id="CHEBI:15377"/>
        <dbReference type="ChEBI" id="CHEBI:57308"/>
        <dbReference type="ChEBI" id="CHEBI:57845"/>
        <dbReference type="EC" id="4.2.1.75"/>
    </reaction>
</comment>
<dbReference type="Pfam" id="PF02602">
    <property type="entry name" value="HEM4"/>
    <property type="match status" value="1"/>
</dbReference>
<dbReference type="Proteomes" id="UP000198284">
    <property type="component" value="Unassembled WGS sequence"/>
</dbReference>
<dbReference type="CDD" id="cd06578">
    <property type="entry name" value="HemD"/>
    <property type="match status" value="1"/>
</dbReference>
<dbReference type="InterPro" id="IPR003754">
    <property type="entry name" value="4pyrrol_synth_uPrphyn_synth"/>
</dbReference>
<dbReference type="PANTHER" id="PTHR38042:SF1">
    <property type="entry name" value="UROPORPHYRINOGEN-III SYNTHASE, CHLOROPLASTIC"/>
    <property type="match status" value="1"/>
</dbReference>
<keyword evidence="5 9" id="KW-0627">Porphyrin biosynthesis</keyword>
<dbReference type="GO" id="GO:0006782">
    <property type="term" value="P:protoporphyrinogen IX biosynthetic process"/>
    <property type="evidence" value="ECO:0007669"/>
    <property type="project" value="UniProtKB-UniRule"/>
</dbReference>
<reference evidence="11 12" key="1">
    <citation type="submission" date="2017-06" db="EMBL/GenBank/DDBJ databases">
        <authorList>
            <person name="Kim H.J."/>
            <person name="Triplett B.A."/>
        </authorList>
    </citation>
    <scope>NUCLEOTIDE SEQUENCE [LARGE SCALE GENOMIC DNA]</scope>
    <source>
        <strain evidence="11 12">U15</strain>
    </source>
</reference>
<evidence type="ECO:0000313" key="11">
    <source>
        <dbReference type="EMBL" id="SNS72375.1"/>
    </source>
</evidence>
<evidence type="ECO:0000256" key="6">
    <source>
        <dbReference type="ARBA" id="ARBA00037589"/>
    </source>
</evidence>
<dbReference type="EMBL" id="FZOT01000005">
    <property type="protein sequence ID" value="SNS72375.1"/>
    <property type="molecule type" value="Genomic_DNA"/>
</dbReference>
<gene>
    <name evidence="11" type="ORF">SAMN06265795_105184</name>
</gene>